<sequence length="76" mass="8970">SAFYDLWNFVDVVKRKLRVAEDLLHVQQRQLVVQQEQILLLQRLIPHYPVLQVPRPLIAGCFIVRIETIDYDTIGK</sequence>
<reference evidence="1 2" key="1">
    <citation type="journal article" date="2014" name="Curr. Biol.">
        <title>The genome of the clonal raider ant Cerapachys biroi.</title>
        <authorList>
            <person name="Oxley P.R."/>
            <person name="Ji L."/>
            <person name="Fetter-Pruneda I."/>
            <person name="McKenzie S.K."/>
            <person name="Li C."/>
            <person name="Hu H."/>
            <person name="Zhang G."/>
            <person name="Kronauer D.J."/>
        </authorList>
    </citation>
    <scope>NUCLEOTIDE SEQUENCE [LARGE SCALE GENOMIC DNA]</scope>
</reference>
<feature type="non-terminal residue" evidence="1">
    <location>
        <position position="1"/>
    </location>
</feature>
<accession>A0A026WXN0</accession>
<dbReference type="AlphaFoldDB" id="A0A026WXN0"/>
<organism evidence="1 2">
    <name type="scientific">Ooceraea biroi</name>
    <name type="common">Clonal raider ant</name>
    <name type="synonym">Cerapachys biroi</name>
    <dbReference type="NCBI Taxonomy" id="2015173"/>
    <lineage>
        <taxon>Eukaryota</taxon>
        <taxon>Metazoa</taxon>
        <taxon>Ecdysozoa</taxon>
        <taxon>Arthropoda</taxon>
        <taxon>Hexapoda</taxon>
        <taxon>Insecta</taxon>
        <taxon>Pterygota</taxon>
        <taxon>Neoptera</taxon>
        <taxon>Endopterygota</taxon>
        <taxon>Hymenoptera</taxon>
        <taxon>Apocrita</taxon>
        <taxon>Aculeata</taxon>
        <taxon>Formicoidea</taxon>
        <taxon>Formicidae</taxon>
        <taxon>Dorylinae</taxon>
        <taxon>Ooceraea</taxon>
    </lineage>
</organism>
<dbReference type="Proteomes" id="UP000053097">
    <property type="component" value="Unassembled WGS sequence"/>
</dbReference>
<keyword evidence="2" id="KW-1185">Reference proteome</keyword>
<gene>
    <name evidence="1" type="ORF">X777_14599</name>
</gene>
<name>A0A026WXN0_OOCBI</name>
<proteinExistence type="predicted"/>
<protein>
    <submittedName>
        <fullName evidence="1">Uncharacterized protein</fullName>
    </submittedName>
</protein>
<evidence type="ECO:0000313" key="2">
    <source>
        <dbReference type="Proteomes" id="UP000053097"/>
    </source>
</evidence>
<dbReference type="EMBL" id="KK107077">
    <property type="protein sequence ID" value="EZA60573.1"/>
    <property type="molecule type" value="Genomic_DNA"/>
</dbReference>
<evidence type="ECO:0000313" key="1">
    <source>
        <dbReference type="EMBL" id="EZA60573.1"/>
    </source>
</evidence>